<dbReference type="InterPro" id="IPR031165">
    <property type="entry name" value="GNAT_YJDJ"/>
</dbReference>
<proteinExistence type="predicted"/>
<gene>
    <name evidence="2" type="ORF">IAA73_09655</name>
</gene>
<evidence type="ECO:0000259" key="1">
    <source>
        <dbReference type="PROSITE" id="PS51729"/>
    </source>
</evidence>
<dbReference type="InterPro" id="IPR016181">
    <property type="entry name" value="Acyl_CoA_acyltransferase"/>
</dbReference>
<dbReference type="InterPro" id="IPR045057">
    <property type="entry name" value="Gcn5-rel_NAT"/>
</dbReference>
<feature type="domain" description="N-acetyltransferase" evidence="1">
    <location>
        <begin position="4"/>
        <end position="89"/>
    </location>
</feature>
<organism evidence="2 3">
    <name type="scientific">Candidatus Gallipaludibacter merdavium</name>
    <dbReference type="NCBI Taxonomy" id="2840839"/>
    <lineage>
        <taxon>Bacteria</taxon>
        <taxon>Pseudomonadati</taxon>
        <taxon>Bacteroidota</taxon>
        <taxon>Bacteroidia</taxon>
        <taxon>Bacteroidales</taxon>
        <taxon>Candidatus Gallipaludibacter</taxon>
    </lineage>
</organism>
<dbReference type="Pfam" id="PF14542">
    <property type="entry name" value="Acetyltransf_CG"/>
    <property type="match status" value="1"/>
</dbReference>
<evidence type="ECO:0000313" key="2">
    <source>
        <dbReference type="EMBL" id="MBO8460584.1"/>
    </source>
</evidence>
<dbReference type="PROSITE" id="PS51729">
    <property type="entry name" value="GNAT_YJDJ"/>
    <property type="match status" value="1"/>
</dbReference>
<name>A0A9D9HVV4_9BACT</name>
<reference evidence="2" key="2">
    <citation type="journal article" date="2021" name="PeerJ">
        <title>Extensive microbial diversity within the chicken gut microbiome revealed by metagenomics and culture.</title>
        <authorList>
            <person name="Gilroy R."/>
            <person name="Ravi A."/>
            <person name="Getino M."/>
            <person name="Pursley I."/>
            <person name="Horton D.L."/>
            <person name="Alikhan N.F."/>
            <person name="Baker D."/>
            <person name="Gharbi K."/>
            <person name="Hall N."/>
            <person name="Watson M."/>
            <person name="Adriaenssens E.M."/>
            <person name="Foster-Nyarko E."/>
            <person name="Jarju S."/>
            <person name="Secka A."/>
            <person name="Antonio M."/>
            <person name="Oren A."/>
            <person name="Chaudhuri R.R."/>
            <person name="La Ragione R."/>
            <person name="Hildebrand F."/>
            <person name="Pallen M.J."/>
        </authorList>
    </citation>
    <scope>NUCLEOTIDE SEQUENCE</scope>
    <source>
        <strain evidence="2">G3-3990</strain>
    </source>
</reference>
<comment type="caution">
    <text evidence="2">The sequence shown here is derived from an EMBL/GenBank/DDBJ whole genome shotgun (WGS) entry which is preliminary data.</text>
</comment>
<accession>A0A9D9HVV4</accession>
<dbReference type="AlphaFoldDB" id="A0A9D9HVV4"/>
<dbReference type="PANTHER" id="PTHR31435">
    <property type="entry name" value="PROTEIN NATD1"/>
    <property type="match status" value="1"/>
</dbReference>
<reference evidence="2" key="1">
    <citation type="submission" date="2020-10" db="EMBL/GenBank/DDBJ databases">
        <authorList>
            <person name="Gilroy R."/>
        </authorList>
    </citation>
    <scope>NUCLEOTIDE SEQUENCE</scope>
    <source>
        <strain evidence="2">G3-3990</strain>
    </source>
</reference>
<sequence length="98" mass="10829">MEITHDKRRGVFETIVDGQEAHLTYRLSEGELDVRHTIVPAPIEGRGIASALVKAAFDYALEEGLKPVGTCPYAALWLKRHPEYKGECGKDFNGTCAI</sequence>
<dbReference type="EMBL" id="JADIMG010000092">
    <property type="protein sequence ID" value="MBO8460584.1"/>
    <property type="molecule type" value="Genomic_DNA"/>
</dbReference>
<dbReference type="SUPFAM" id="SSF55729">
    <property type="entry name" value="Acyl-CoA N-acyltransferases (Nat)"/>
    <property type="match status" value="1"/>
</dbReference>
<evidence type="ECO:0000313" key="3">
    <source>
        <dbReference type="Proteomes" id="UP000823641"/>
    </source>
</evidence>
<protein>
    <submittedName>
        <fullName evidence="2">N-acetyltransferase</fullName>
    </submittedName>
</protein>
<dbReference type="Gene3D" id="3.40.630.30">
    <property type="match status" value="1"/>
</dbReference>
<dbReference type="Proteomes" id="UP000823641">
    <property type="component" value="Unassembled WGS sequence"/>
</dbReference>
<dbReference type="PANTHER" id="PTHR31435:SF9">
    <property type="entry name" value="PROTEIN NATD1"/>
    <property type="match status" value="1"/>
</dbReference>